<dbReference type="SUPFAM" id="SSF49373">
    <property type="entry name" value="Invasin/intimin cell-adhesion fragments"/>
    <property type="match status" value="1"/>
</dbReference>
<evidence type="ECO:0000313" key="4">
    <source>
        <dbReference type="Proteomes" id="UP001598114"/>
    </source>
</evidence>
<proteinExistence type="predicted"/>
<dbReference type="Pfam" id="PF01345">
    <property type="entry name" value="DUF11"/>
    <property type="match status" value="1"/>
</dbReference>
<feature type="chain" id="PRO_5045144304" description="Fibronectin type-III domain-containing protein" evidence="1">
    <location>
        <begin position="20"/>
        <end position="900"/>
    </location>
</feature>
<dbReference type="InterPro" id="IPR003961">
    <property type="entry name" value="FN3_dom"/>
</dbReference>
<comment type="caution">
    <text evidence="3">The sequence shown here is derived from an EMBL/GenBank/DDBJ whole genome shotgun (WGS) entry which is preliminary data.</text>
</comment>
<accession>A0ABW6CUP9</accession>
<evidence type="ECO:0000313" key="3">
    <source>
        <dbReference type="EMBL" id="MFD3274663.1"/>
    </source>
</evidence>
<dbReference type="Pfam" id="PF17517">
    <property type="entry name" value="IgGFc_binding"/>
    <property type="match status" value="1"/>
</dbReference>
<feature type="domain" description="Fibronectin type-III" evidence="2">
    <location>
        <begin position="804"/>
        <end position="900"/>
    </location>
</feature>
<keyword evidence="1" id="KW-0732">Signal</keyword>
<dbReference type="RefSeq" id="WP_377974111.1">
    <property type="nucleotide sequence ID" value="NZ_JBBKYA010000001.1"/>
</dbReference>
<gene>
    <name evidence="3" type="ORF">SKC38_00305</name>
</gene>
<evidence type="ECO:0000259" key="2">
    <source>
        <dbReference type="PROSITE" id="PS50853"/>
    </source>
</evidence>
<dbReference type="Proteomes" id="UP001598114">
    <property type="component" value="Unassembled WGS sequence"/>
</dbReference>
<dbReference type="Gene3D" id="2.60.40.10">
    <property type="entry name" value="Immunoglobulins"/>
    <property type="match status" value="1"/>
</dbReference>
<reference evidence="3 4" key="1">
    <citation type="submission" date="2024-03" db="EMBL/GenBank/DDBJ databases">
        <title>Aquirufa genome sequencing.</title>
        <authorList>
            <person name="Pitt A."/>
            <person name="Hahn M.W."/>
        </authorList>
    </citation>
    <scope>NUCLEOTIDE SEQUENCE [LARGE SCALE GENOMIC DNA]</scope>
    <source>
        <strain evidence="3 4">PLAD-142S6K</strain>
    </source>
</reference>
<sequence>MKKGLLFTCFILMAYSSVAQLSDLHYLPPLKQESSPNYAIFDHKIYLTTPNTTSFVVDVYRGTSTTTYTSVTISKTSAGTFTLPTTTSSTENNISMMDNTNTGVVQSIGGLIFKSRNGEKFYVNYRGKSGSQATSVTSKGRAALGTAFKWGGMPNRGGSYALLSNSMGIMATEDNTIVNIFGYNPACTFRSGSNAAGITADAITITLNKGQSYVLESIPSTAGSPNVDGWIGTSVTSDKPIAMSVGQLHVQPVLNVTNQDCGADQIIPENTLGRDYVFVRGNGTDQSEFAIIVATQNGTKIYVNGSTTEIATINNGDYYIIPGSYYSTSSTTSSVPGGNMYVQTSKEAYAFQCLAGSTATQTVDLNFIAPVNCLLSNKVDNISNITDIAGLTMTGGITLIASTAINDADIVVNYGTNTVSLATLQAAKKSVSGTSDWKTYYLSGLSGDVAVSAPGPIAVGFILVNTNAGASGYFSGFETIPSINVNISGDGCLPGSTLVATAGFPSYAWYRNGVLIPGQTNSTYTPSIAGDYYVIVSTGSCDYQSASQSLYDCNPEVVTSITADKNSVNSGETITFSIKAAYLGYDNLTNLVIRNQIPTNLNIISATPSFGTWTASGSDFNWNIGTMYPSEEHRLTVVTTVKTLNANSTQTYVLTNTQTQTDANKIVDDSSESIQFLAREIPIQSNFTSLIKQIGQANFNLTPPSSNSSGSFTYSSSDTSVVKIVGSQVILVGQGDATITATQAETASHSEKSIQSTISVLPKNGLIKTGKLSTISAQVVNKNGARGFGTGHNQYGEAIISLNSPTVYTKTISNITSTTASSGGIVVSHGGKNVTARGVCWRRLPGATIEHNFTTETGTIGAFVSNLTGLSPNTLYYVRAYATNKQGTSYGEEISFTTSN</sequence>
<evidence type="ECO:0000256" key="1">
    <source>
        <dbReference type="SAM" id="SignalP"/>
    </source>
</evidence>
<keyword evidence="4" id="KW-1185">Reference proteome</keyword>
<dbReference type="InterPro" id="IPR047589">
    <property type="entry name" value="DUF11_rpt"/>
</dbReference>
<dbReference type="InterPro" id="IPR013783">
    <property type="entry name" value="Ig-like_fold"/>
</dbReference>
<dbReference type="PROSITE" id="PS50853">
    <property type="entry name" value="FN3"/>
    <property type="match status" value="1"/>
</dbReference>
<dbReference type="InterPro" id="IPR035234">
    <property type="entry name" value="IgGFc-bd_N"/>
</dbReference>
<dbReference type="InterPro" id="IPR008964">
    <property type="entry name" value="Invasin/intimin_cell_adhesion"/>
</dbReference>
<name>A0ABW6CUP9_9BACT</name>
<protein>
    <recommendedName>
        <fullName evidence="2">Fibronectin type-III domain-containing protein</fullName>
    </recommendedName>
</protein>
<dbReference type="NCBIfam" id="TIGR01451">
    <property type="entry name" value="B_ant_repeat"/>
    <property type="match status" value="1"/>
</dbReference>
<dbReference type="EMBL" id="JBBKYA010000001">
    <property type="protein sequence ID" value="MFD3274663.1"/>
    <property type="molecule type" value="Genomic_DNA"/>
</dbReference>
<dbReference type="CDD" id="cd00063">
    <property type="entry name" value="FN3"/>
    <property type="match status" value="1"/>
</dbReference>
<dbReference type="InterPro" id="IPR001434">
    <property type="entry name" value="OmcB-like_DUF11"/>
</dbReference>
<feature type="signal peptide" evidence="1">
    <location>
        <begin position="1"/>
        <end position="19"/>
    </location>
</feature>
<organism evidence="3 4">
    <name type="scientific">Aquirufa echingensis</name>
    <dbReference type="NCBI Taxonomy" id="3096516"/>
    <lineage>
        <taxon>Bacteria</taxon>
        <taxon>Pseudomonadati</taxon>
        <taxon>Bacteroidota</taxon>
        <taxon>Cytophagia</taxon>
        <taxon>Cytophagales</taxon>
        <taxon>Flectobacillaceae</taxon>
        <taxon>Aquirufa</taxon>
    </lineage>
</organism>
<dbReference type="Gene3D" id="2.60.40.1170">
    <property type="entry name" value="Mu homology domain, subdomain B"/>
    <property type="match status" value="1"/>
</dbReference>